<comment type="subcellular location">
    <subcellularLocation>
        <location evidence="1">Cell membrane</location>
    </subcellularLocation>
</comment>
<dbReference type="InterPro" id="IPR011042">
    <property type="entry name" value="6-blade_b-propeller_TolB-like"/>
</dbReference>
<evidence type="ECO:0000313" key="5">
    <source>
        <dbReference type="EMBL" id="MCW3806752.1"/>
    </source>
</evidence>
<keyword evidence="6" id="KW-1185">Reference proteome</keyword>
<dbReference type="InterPro" id="IPR009722">
    <property type="entry name" value="YjiK/CarP"/>
</dbReference>
<dbReference type="SUPFAM" id="SSF63825">
    <property type="entry name" value="YWTD domain"/>
    <property type="match status" value="1"/>
</dbReference>
<keyword evidence="4" id="KW-0472">Membrane</keyword>
<evidence type="ECO:0000256" key="4">
    <source>
        <dbReference type="ARBA" id="ARBA00023136"/>
    </source>
</evidence>
<proteinExistence type="inferred from homology"/>
<dbReference type="AlphaFoldDB" id="A0AAE3SKL7"/>
<dbReference type="GO" id="GO:0005886">
    <property type="term" value="C:plasma membrane"/>
    <property type="evidence" value="ECO:0007669"/>
    <property type="project" value="UniProtKB-SubCell"/>
</dbReference>
<reference evidence="5" key="1">
    <citation type="submission" date="2022-10" db="EMBL/GenBank/DDBJ databases">
        <authorList>
            <person name="Yu W.X."/>
        </authorList>
    </citation>
    <scope>NUCLEOTIDE SEQUENCE</scope>
    <source>
        <strain evidence="5">D04</strain>
    </source>
</reference>
<evidence type="ECO:0000313" key="6">
    <source>
        <dbReference type="Proteomes" id="UP001207408"/>
    </source>
</evidence>
<comment type="similarity">
    <text evidence="2">Belongs to the YjiK family.</text>
</comment>
<evidence type="ECO:0000256" key="2">
    <source>
        <dbReference type="ARBA" id="ARBA00009852"/>
    </source>
</evidence>
<dbReference type="Proteomes" id="UP001207408">
    <property type="component" value="Unassembled WGS sequence"/>
</dbReference>
<sequence length="308" mass="35034">MYVIKEILAFLMLAILCQCSLGNDKSKHKNYIIERFSKKEKCDYDYNNPDKVKGLDWSLSEISGMAYNEAHHTLLVVNDEKGNVYELEIDNFAIVSKNMFWNTGDYEGIGFDGDFIWVIKSNGKLYQYNPNSKETESFDTPISMRNEAEGLCYNEETKELFVACKGNALDKGKKSKAKAVYAFDVENKVFKEDEVLKFHPKDIIDFVEETKKGEIDKNLIGRIKVFSPSGIQISSSSSDLFVLSARGSMLLVIDLKGEIKELVFFNPKHLPQPEGICTDAEGNLYISTEGKAKKGKIFLFKKKNRENN</sequence>
<dbReference type="Pfam" id="PF06977">
    <property type="entry name" value="SdiA-regulated"/>
    <property type="match status" value="1"/>
</dbReference>
<comment type="caution">
    <text evidence="5">The sequence shown here is derived from an EMBL/GenBank/DDBJ whole genome shotgun (WGS) entry which is preliminary data.</text>
</comment>
<dbReference type="Gene3D" id="2.120.10.30">
    <property type="entry name" value="TolB, C-terminal domain"/>
    <property type="match status" value="1"/>
</dbReference>
<protein>
    <submittedName>
        <fullName evidence="5">SdiA-regulated domain-containing protein</fullName>
    </submittedName>
</protein>
<dbReference type="EMBL" id="JAPDPI010000029">
    <property type="protein sequence ID" value="MCW3806752.1"/>
    <property type="molecule type" value="Genomic_DNA"/>
</dbReference>
<keyword evidence="3" id="KW-1003">Cell membrane</keyword>
<evidence type="ECO:0000256" key="1">
    <source>
        <dbReference type="ARBA" id="ARBA00004236"/>
    </source>
</evidence>
<evidence type="ECO:0000256" key="3">
    <source>
        <dbReference type="ARBA" id="ARBA00022475"/>
    </source>
</evidence>
<gene>
    <name evidence="5" type="ORF">OM074_14040</name>
</gene>
<organism evidence="5 6">
    <name type="scientific">Plebeiibacterium marinum</name>
    <dbReference type="NCBI Taxonomy" id="2992111"/>
    <lineage>
        <taxon>Bacteria</taxon>
        <taxon>Pseudomonadati</taxon>
        <taxon>Bacteroidota</taxon>
        <taxon>Bacteroidia</taxon>
        <taxon>Marinilabiliales</taxon>
        <taxon>Marinilabiliaceae</taxon>
        <taxon>Plebeiibacterium</taxon>
    </lineage>
</organism>
<dbReference type="RefSeq" id="WP_301200476.1">
    <property type="nucleotide sequence ID" value="NZ_JAPDPI010000029.1"/>
</dbReference>
<accession>A0AAE3SKL7</accession>
<name>A0AAE3SKL7_9BACT</name>